<reference evidence="1 2" key="1">
    <citation type="submission" date="2018-06" db="EMBL/GenBank/DDBJ databases">
        <title>Comparative genomics reveals the genomic features of Rhizophagus irregularis, R. cerebriforme, R. diaphanum and Gigaspora rosea, and their symbiotic lifestyle signature.</title>
        <authorList>
            <person name="Morin E."/>
            <person name="San Clemente H."/>
            <person name="Chen E.C.H."/>
            <person name="De La Providencia I."/>
            <person name="Hainaut M."/>
            <person name="Kuo A."/>
            <person name="Kohler A."/>
            <person name="Murat C."/>
            <person name="Tang N."/>
            <person name="Roy S."/>
            <person name="Loubradou J."/>
            <person name="Henrissat B."/>
            <person name="Grigoriev I.V."/>
            <person name="Corradi N."/>
            <person name="Roux C."/>
            <person name="Martin F.M."/>
        </authorList>
    </citation>
    <scope>NUCLEOTIDE SEQUENCE [LARGE SCALE GENOMIC DNA]</scope>
    <source>
        <strain evidence="1 2">DAOM 227022</strain>
    </source>
</reference>
<evidence type="ECO:0000313" key="1">
    <source>
        <dbReference type="EMBL" id="RIA79863.1"/>
    </source>
</evidence>
<evidence type="ECO:0000313" key="2">
    <source>
        <dbReference type="Proteomes" id="UP000265703"/>
    </source>
</evidence>
<protein>
    <submittedName>
        <fullName evidence="1">Uncharacterized protein</fullName>
    </submittedName>
</protein>
<proteinExistence type="predicted"/>
<feature type="non-terminal residue" evidence="1">
    <location>
        <position position="1"/>
    </location>
</feature>
<name>A0A397S0A9_9GLOM</name>
<keyword evidence="2" id="KW-1185">Reference proteome</keyword>
<dbReference type="EMBL" id="QKYT01001115">
    <property type="protein sequence ID" value="RIA79863.1"/>
    <property type="molecule type" value="Genomic_DNA"/>
</dbReference>
<organism evidence="1 2">
    <name type="scientific">Glomus cerebriforme</name>
    <dbReference type="NCBI Taxonomy" id="658196"/>
    <lineage>
        <taxon>Eukaryota</taxon>
        <taxon>Fungi</taxon>
        <taxon>Fungi incertae sedis</taxon>
        <taxon>Mucoromycota</taxon>
        <taxon>Glomeromycotina</taxon>
        <taxon>Glomeromycetes</taxon>
        <taxon>Glomerales</taxon>
        <taxon>Glomeraceae</taxon>
        <taxon>Glomus</taxon>
    </lineage>
</organism>
<gene>
    <name evidence="1" type="ORF">C1645_839750</name>
</gene>
<dbReference type="OrthoDB" id="2394134at2759"/>
<comment type="caution">
    <text evidence="1">The sequence shown here is derived from an EMBL/GenBank/DDBJ whole genome shotgun (WGS) entry which is preliminary data.</text>
</comment>
<dbReference type="Proteomes" id="UP000265703">
    <property type="component" value="Unassembled WGS sequence"/>
</dbReference>
<accession>A0A397S0A9</accession>
<dbReference type="AlphaFoldDB" id="A0A397S0A9"/>
<sequence length="188" mass="21374">LISKWEFEVKHAAGIDNSCYTKSLVSKWEFKADHAAGIDYAQSLVSKWEFEADCTAGIDYAESLISKWEFEANRAARIDNLCYTKSLVLKYEIQNTNSKRTVLQESIIGAALKEQLVFIDKSAKDERTSCRKYGYALSDMKAEKSCIYVRGKHYTIEVALGINGIIAHKIQEGAMSSNDFYDFIIDYF</sequence>